<evidence type="ECO:0000313" key="3">
    <source>
        <dbReference type="Proteomes" id="UP000015105"/>
    </source>
</evidence>
<proteinExistence type="predicted"/>
<accession>A0A453N5P0</accession>
<dbReference type="EnsemblPlants" id="AET6Gv20234200.4">
    <property type="protein sequence ID" value="AET6Gv20234200.4"/>
    <property type="gene ID" value="AET6Gv20234200"/>
</dbReference>
<reference evidence="2" key="5">
    <citation type="journal article" date="2021" name="G3 (Bethesda)">
        <title>Aegilops tauschii genome assembly Aet v5.0 features greater sequence contiguity and improved annotation.</title>
        <authorList>
            <person name="Wang L."/>
            <person name="Zhu T."/>
            <person name="Rodriguez J.C."/>
            <person name="Deal K.R."/>
            <person name="Dubcovsky J."/>
            <person name="McGuire P.E."/>
            <person name="Lux T."/>
            <person name="Spannagl M."/>
            <person name="Mayer K.F.X."/>
            <person name="Baldrich P."/>
            <person name="Meyers B.C."/>
            <person name="Huo N."/>
            <person name="Gu Y.Q."/>
            <person name="Zhou H."/>
            <person name="Devos K.M."/>
            <person name="Bennetzen J.L."/>
            <person name="Unver T."/>
            <person name="Budak H."/>
            <person name="Gulick P.J."/>
            <person name="Galiba G."/>
            <person name="Kalapos B."/>
            <person name="Nelson D.R."/>
            <person name="Li P."/>
            <person name="You F.M."/>
            <person name="Luo M.C."/>
            <person name="Dvorak J."/>
        </authorList>
    </citation>
    <scope>NUCLEOTIDE SEQUENCE [LARGE SCALE GENOMIC DNA]</scope>
    <source>
        <strain evidence="2">cv. AL8/78</strain>
    </source>
</reference>
<dbReference type="AlphaFoldDB" id="A0A453N5P0"/>
<feature type="transmembrane region" description="Helical" evidence="1">
    <location>
        <begin position="47"/>
        <end position="66"/>
    </location>
</feature>
<protein>
    <submittedName>
        <fullName evidence="2">Uncharacterized protein</fullName>
    </submittedName>
</protein>
<reference evidence="2" key="4">
    <citation type="submission" date="2019-03" db="UniProtKB">
        <authorList>
            <consortium name="EnsemblPlants"/>
        </authorList>
    </citation>
    <scope>IDENTIFICATION</scope>
</reference>
<dbReference type="Gramene" id="AET6Gv20234200.4">
    <property type="protein sequence ID" value="AET6Gv20234200.4"/>
    <property type="gene ID" value="AET6Gv20234200"/>
</dbReference>
<reference evidence="3" key="1">
    <citation type="journal article" date="2014" name="Science">
        <title>Ancient hybridizations among the ancestral genomes of bread wheat.</title>
        <authorList>
            <consortium name="International Wheat Genome Sequencing Consortium,"/>
            <person name="Marcussen T."/>
            <person name="Sandve S.R."/>
            <person name="Heier L."/>
            <person name="Spannagl M."/>
            <person name="Pfeifer M."/>
            <person name="Jakobsen K.S."/>
            <person name="Wulff B.B."/>
            <person name="Steuernagel B."/>
            <person name="Mayer K.F."/>
            <person name="Olsen O.A."/>
        </authorList>
    </citation>
    <scope>NUCLEOTIDE SEQUENCE [LARGE SCALE GENOMIC DNA]</scope>
    <source>
        <strain evidence="3">cv. AL8/78</strain>
    </source>
</reference>
<reference evidence="3" key="2">
    <citation type="journal article" date="2017" name="Nat. Plants">
        <title>The Aegilops tauschii genome reveals multiple impacts of transposons.</title>
        <authorList>
            <person name="Zhao G."/>
            <person name="Zou C."/>
            <person name="Li K."/>
            <person name="Wang K."/>
            <person name="Li T."/>
            <person name="Gao L."/>
            <person name="Zhang X."/>
            <person name="Wang H."/>
            <person name="Yang Z."/>
            <person name="Liu X."/>
            <person name="Jiang W."/>
            <person name="Mao L."/>
            <person name="Kong X."/>
            <person name="Jiao Y."/>
            <person name="Jia J."/>
        </authorList>
    </citation>
    <scope>NUCLEOTIDE SEQUENCE [LARGE SCALE GENOMIC DNA]</scope>
    <source>
        <strain evidence="3">cv. AL8/78</strain>
    </source>
</reference>
<keyword evidence="1" id="KW-1133">Transmembrane helix</keyword>
<dbReference type="Proteomes" id="UP000015105">
    <property type="component" value="Chromosome 6D"/>
</dbReference>
<name>A0A453N5P0_AEGTS</name>
<evidence type="ECO:0000256" key="1">
    <source>
        <dbReference type="SAM" id="Phobius"/>
    </source>
</evidence>
<keyword evidence="1" id="KW-0472">Membrane</keyword>
<evidence type="ECO:0000313" key="2">
    <source>
        <dbReference type="EnsemblPlants" id="AET6Gv20234200.4"/>
    </source>
</evidence>
<sequence>MDQLLFYFVGAKVQIMNNGITSELGTITHVLNLIESDTSKSSLACKYYFYIVMTGTINLTCIIGTAKTFRSCFNKFGEDHFICILHI</sequence>
<organism evidence="2 3">
    <name type="scientific">Aegilops tauschii subsp. strangulata</name>
    <name type="common">Goatgrass</name>
    <dbReference type="NCBI Taxonomy" id="200361"/>
    <lineage>
        <taxon>Eukaryota</taxon>
        <taxon>Viridiplantae</taxon>
        <taxon>Streptophyta</taxon>
        <taxon>Embryophyta</taxon>
        <taxon>Tracheophyta</taxon>
        <taxon>Spermatophyta</taxon>
        <taxon>Magnoliopsida</taxon>
        <taxon>Liliopsida</taxon>
        <taxon>Poales</taxon>
        <taxon>Poaceae</taxon>
        <taxon>BOP clade</taxon>
        <taxon>Pooideae</taxon>
        <taxon>Triticodae</taxon>
        <taxon>Triticeae</taxon>
        <taxon>Triticinae</taxon>
        <taxon>Aegilops</taxon>
    </lineage>
</organism>
<reference evidence="2" key="3">
    <citation type="journal article" date="2017" name="Nature">
        <title>Genome sequence of the progenitor of the wheat D genome Aegilops tauschii.</title>
        <authorList>
            <person name="Luo M.C."/>
            <person name="Gu Y.Q."/>
            <person name="Puiu D."/>
            <person name="Wang H."/>
            <person name="Twardziok S.O."/>
            <person name="Deal K.R."/>
            <person name="Huo N."/>
            <person name="Zhu T."/>
            <person name="Wang L."/>
            <person name="Wang Y."/>
            <person name="McGuire P.E."/>
            <person name="Liu S."/>
            <person name="Long H."/>
            <person name="Ramasamy R.K."/>
            <person name="Rodriguez J.C."/>
            <person name="Van S.L."/>
            <person name="Yuan L."/>
            <person name="Wang Z."/>
            <person name="Xia Z."/>
            <person name="Xiao L."/>
            <person name="Anderson O.D."/>
            <person name="Ouyang S."/>
            <person name="Liang Y."/>
            <person name="Zimin A.V."/>
            <person name="Pertea G."/>
            <person name="Qi P."/>
            <person name="Bennetzen J.L."/>
            <person name="Dai X."/>
            <person name="Dawson M.W."/>
            <person name="Muller H.G."/>
            <person name="Kugler K."/>
            <person name="Rivarola-Duarte L."/>
            <person name="Spannagl M."/>
            <person name="Mayer K.F.X."/>
            <person name="Lu F.H."/>
            <person name="Bevan M.W."/>
            <person name="Leroy P."/>
            <person name="Li P."/>
            <person name="You F.M."/>
            <person name="Sun Q."/>
            <person name="Liu Z."/>
            <person name="Lyons E."/>
            <person name="Wicker T."/>
            <person name="Salzberg S.L."/>
            <person name="Devos K.M."/>
            <person name="Dvorak J."/>
        </authorList>
    </citation>
    <scope>NUCLEOTIDE SEQUENCE [LARGE SCALE GENOMIC DNA]</scope>
    <source>
        <strain evidence="2">cv. AL8/78</strain>
    </source>
</reference>
<keyword evidence="1" id="KW-0812">Transmembrane</keyword>
<keyword evidence="3" id="KW-1185">Reference proteome</keyword>